<reference evidence="3" key="3">
    <citation type="submission" date="2025-09" db="UniProtKB">
        <authorList>
            <consortium name="Ensembl"/>
        </authorList>
    </citation>
    <scope>IDENTIFICATION</scope>
</reference>
<dbReference type="InterPro" id="IPR036322">
    <property type="entry name" value="WD40_repeat_dom_sf"/>
</dbReference>
<dbReference type="Proteomes" id="UP000314982">
    <property type="component" value="Unassembled WGS sequence"/>
</dbReference>
<evidence type="ECO:0000256" key="1">
    <source>
        <dbReference type="ARBA" id="ARBA00022574"/>
    </source>
</evidence>
<dbReference type="AlphaFoldDB" id="A0A4W5RCI9"/>
<dbReference type="InterPro" id="IPR015943">
    <property type="entry name" value="WD40/YVTN_repeat-like_dom_sf"/>
</dbReference>
<dbReference type="PANTHER" id="PTHR19853:SF0">
    <property type="entry name" value="WD REPEAT-CONTAINING PROTEIN 3"/>
    <property type="match status" value="1"/>
</dbReference>
<keyword evidence="4" id="KW-1185">Reference proteome</keyword>
<organism evidence="3 4">
    <name type="scientific">Hucho hucho</name>
    <name type="common">huchen</name>
    <dbReference type="NCBI Taxonomy" id="62062"/>
    <lineage>
        <taxon>Eukaryota</taxon>
        <taxon>Metazoa</taxon>
        <taxon>Chordata</taxon>
        <taxon>Craniata</taxon>
        <taxon>Vertebrata</taxon>
        <taxon>Euteleostomi</taxon>
        <taxon>Actinopterygii</taxon>
        <taxon>Neopterygii</taxon>
        <taxon>Teleostei</taxon>
        <taxon>Protacanthopterygii</taxon>
        <taxon>Salmoniformes</taxon>
        <taxon>Salmonidae</taxon>
        <taxon>Salmoninae</taxon>
        <taxon>Hucho</taxon>
    </lineage>
</organism>
<evidence type="ECO:0000313" key="3">
    <source>
        <dbReference type="Ensembl" id="ENSHHUP00000084020.1"/>
    </source>
</evidence>
<dbReference type="GO" id="GO:0032040">
    <property type="term" value="C:small-subunit processome"/>
    <property type="evidence" value="ECO:0007669"/>
    <property type="project" value="TreeGrafter"/>
</dbReference>
<dbReference type="Ensembl" id="ENSHHUT00000086657.1">
    <property type="protein sequence ID" value="ENSHHUP00000084020.1"/>
    <property type="gene ID" value="ENSHHUG00000048729.1"/>
</dbReference>
<keyword evidence="1" id="KW-0853">WD repeat</keyword>
<dbReference type="GO" id="GO:0030515">
    <property type="term" value="F:snoRNA binding"/>
    <property type="evidence" value="ECO:0007669"/>
    <property type="project" value="TreeGrafter"/>
</dbReference>
<dbReference type="GO" id="GO:0030490">
    <property type="term" value="P:maturation of SSU-rRNA"/>
    <property type="evidence" value="ECO:0007669"/>
    <property type="project" value="TreeGrafter"/>
</dbReference>
<reference evidence="3" key="2">
    <citation type="submission" date="2025-08" db="UniProtKB">
        <authorList>
            <consortium name="Ensembl"/>
        </authorList>
    </citation>
    <scope>IDENTIFICATION</scope>
</reference>
<dbReference type="GO" id="GO:0034388">
    <property type="term" value="C:Pwp2p-containing subcomplex of 90S preribosome"/>
    <property type="evidence" value="ECO:0007669"/>
    <property type="project" value="TreeGrafter"/>
</dbReference>
<dbReference type="STRING" id="62062.ENSHHUP00000084020"/>
<keyword evidence="2" id="KW-0677">Repeat</keyword>
<proteinExistence type="predicted"/>
<dbReference type="SUPFAM" id="SSF50978">
    <property type="entry name" value="WD40 repeat-like"/>
    <property type="match status" value="1"/>
</dbReference>
<sequence length="161" mass="17760">MFGLLSYIILPYSDLSYFSSSLSFVRAQTWCWCSVCCRRTRSKRAKKKARDVQGAEEDAPEPVVERKLANEIVRLTNIKASAKIRSTLQVIHTMACEYALRSLFVPGDMQIILGTKSGKIQIFDLASGTLLETVDAHNGALWSLCLSPDQRGIVTGGVSAD</sequence>
<evidence type="ECO:0000256" key="2">
    <source>
        <dbReference type="ARBA" id="ARBA00022737"/>
    </source>
</evidence>
<dbReference type="Gene3D" id="2.130.10.10">
    <property type="entry name" value="YVTN repeat-like/Quinoprotein amine dehydrogenase"/>
    <property type="match status" value="1"/>
</dbReference>
<reference evidence="4" key="1">
    <citation type="submission" date="2018-06" db="EMBL/GenBank/DDBJ databases">
        <title>Genome assembly of Danube salmon.</title>
        <authorList>
            <person name="Macqueen D.J."/>
            <person name="Gundappa M.K."/>
        </authorList>
    </citation>
    <scope>NUCLEOTIDE SEQUENCE [LARGE SCALE GENOMIC DNA]</scope>
</reference>
<dbReference type="PANTHER" id="PTHR19853">
    <property type="entry name" value="WD REPEAT CONTAINING PROTEIN 3 WDR3"/>
    <property type="match status" value="1"/>
</dbReference>
<name>A0A4W5RCI9_9TELE</name>
<accession>A0A4W5RCI9</accession>
<dbReference type="GeneTree" id="ENSGT00940000153859"/>
<dbReference type="InterPro" id="IPR051570">
    <property type="entry name" value="TBC1_cilium_biogenesis"/>
</dbReference>
<protein>
    <submittedName>
        <fullName evidence="3">Uncharacterized protein</fullName>
    </submittedName>
</protein>
<evidence type="ECO:0000313" key="4">
    <source>
        <dbReference type="Proteomes" id="UP000314982"/>
    </source>
</evidence>